<dbReference type="STRING" id="70996.SE18_20800"/>
<dbReference type="RefSeq" id="WP_054536390.1">
    <property type="nucleotide sequence ID" value="NZ_LGKP01000034.1"/>
</dbReference>
<gene>
    <name evidence="1" type="ORF">SE18_20800</name>
</gene>
<proteinExistence type="predicted"/>
<evidence type="ECO:0000313" key="2">
    <source>
        <dbReference type="Proteomes" id="UP000050277"/>
    </source>
</evidence>
<evidence type="ECO:0000313" key="1">
    <source>
        <dbReference type="EMBL" id="KPL81725.1"/>
    </source>
</evidence>
<accession>A0A0P6XZ48</accession>
<reference evidence="1 2" key="1">
    <citation type="submission" date="2015-07" db="EMBL/GenBank/DDBJ databases">
        <title>Whole genome sequence of Herpetosiphon geysericola DSM 7119.</title>
        <authorList>
            <person name="Hemp J."/>
            <person name="Ward L.M."/>
            <person name="Pace L.A."/>
            <person name="Fischer W.W."/>
        </authorList>
    </citation>
    <scope>NUCLEOTIDE SEQUENCE [LARGE SCALE GENOMIC DNA]</scope>
    <source>
        <strain evidence="1 2">DSM 7119</strain>
    </source>
</reference>
<keyword evidence="2" id="KW-1185">Reference proteome</keyword>
<protein>
    <submittedName>
        <fullName evidence="1">Uncharacterized protein</fullName>
    </submittedName>
</protein>
<dbReference type="AlphaFoldDB" id="A0A0P6XZ48"/>
<organism evidence="1 2">
    <name type="scientific">Herpetosiphon geysericola</name>
    <dbReference type="NCBI Taxonomy" id="70996"/>
    <lineage>
        <taxon>Bacteria</taxon>
        <taxon>Bacillati</taxon>
        <taxon>Chloroflexota</taxon>
        <taxon>Chloroflexia</taxon>
        <taxon>Herpetosiphonales</taxon>
        <taxon>Herpetosiphonaceae</taxon>
        <taxon>Herpetosiphon</taxon>
    </lineage>
</organism>
<dbReference type="Proteomes" id="UP000050277">
    <property type="component" value="Unassembled WGS sequence"/>
</dbReference>
<dbReference type="EMBL" id="LGKP01000034">
    <property type="protein sequence ID" value="KPL81725.1"/>
    <property type="molecule type" value="Genomic_DNA"/>
</dbReference>
<name>A0A0P6XZ48_9CHLR</name>
<comment type="caution">
    <text evidence="1">The sequence shown here is derived from an EMBL/GenBank/DDBJ whole genome shotgun (WGS) entry which is preliminary data.</text>
</comment>
<dbReference type="OrthoDB" id="9822295at2"/>
<sequence length="161" mass="18532">MSNDCGQCQGYISYVEQQLSSYLEFGQFRRVQCDAQNNGLECLALYHSPSCQLLIQRSDGADYCALGTFDAPFLTDQILEVDGSQGWFNLVYLLEYRANKKIMTQRVIEQFWDGSLDYHQWLAQLLAGQFEQLLAMFAPGAPATWLADYIQFMQRQRYYGA</sequence>